<organism evidence="1 2">
    <name type="scientific">Tsukamurella strandjordii</name>
    <dbReference type="NCBI Taxonomy" id="147577"/>
    <lineage>
        <taxon>Bacteria</taxon>
        <taxon>Bacillati</taxon>
        <taxon>Actinomycetota</taxon>
        <taxon>Actinomycetes</taxon>
        <taxon>Mycobacteriales</taxon>
        <taxon>Tsukamurellaceae</taxon>
        <taxon>Tsukamurella</taxon>
    </lineage>
</organism>
<dbReference type="RefSeq" id="WP_220655987.1">
    <property type="nucleotide sequence ID" value="NZ_CBCSFC010000010.1"/>
</dbReference>
<dbReference type="AlphaFoldDB" id="A0AA90NEQ0"/>
<name>A0AA90NEQ0_9ACTN</name>
<dbReference type="EMBL" id="JAUTIX010000005">
    <property type="protein sequence ID" value="MDP0399012.1"/>
    <property type="molecule type" value="Genomic_DNA"/>
</dbReference>
<gene>
    <name evidence="1" type="ORF">Q7X28_13850</name>
</gene>
<protein>
    <submittedName>
        <fullName evidence="1">Uncharacterized protein</fullName>
    </submittedName>
</protein>
<reference evidence="1" key="1">
    <citation type="submission" date="2023-08" db="EMBL/GenBank/DDBJ databases">
        <title>The draft genome of Tsukamurella strandjordii strain 050030.</title>
        <authorList>
            <person name="Zhao F."/>
            <person name="Feng Y."/>
            <person name="Zong Z."/>
        </authorList>
    </citation>
    <scope>NUCLEOTIDE SEQUENCE</scope>
    <source>
        <strain evidence="1">050030</strain>
    </source>
</reference>
<comment type="caution">
    <text evidence="1">The sequence shown here is derived from an EMBL/GenBank/DDBJ whole genome shotgun (WGS) entry which is preliminary data.</text>
</comment>
<evidence type="ECO:0000313" key="1">
    <source>
        <dbReference type="EMBL" id="MDP0399012.1"/>
    </source>
</evidence>
<keyword evidence="2" id="KW-1185">Reference proteome</keyword>
<accession>A0AA90NEQ0</accession>
<evidence type="ECO:0000313" key="2">
    <source>
        <dbReference type="Proteomes" id="UP001178281"/>
    </source>
</evidence>
<dbReference type="Proteomes" id="UP001178281">
    <property type="component" value="Unassembled WGS sequence"/>
</dbReference>
<sequence>MGDDVHSHASTEKVEPGTRLSAFLAAANPDVGSTGWSWLARVDDVVTAVWSIDHGVQLLVEDYPITRRTAPKSVYWVYCQQIDPAWLHGRLSGGASANLKHLHDEYKSIGRAKQEREERRREFDIEERCVSSDYVTAFERLGASIDLHNDRLLRFELLGHRWVFKRNDSMFGIYVDDVSLASIRPLPLAERWLLAAVAARSTPQAHLVPPAHDESTFEWRPMSSVPGGPARWEASKGYAVAQLEGEDAVAYFRFAESRSPEQVSDAFVRKE</sequence>
<proteinExistence type="predicted"/>